<name>A0A023WZ89_STUST</name>
<feature type="compositionally biased region" description="Low complexity" evidence="1">
    <location>
        <begin position="87"/>
        <end position="98"/>
    </location>
</feature>
<gene>
    <name evidence="3" type="ORF">UIB01_14780</name>
</gene>
<evidence type="ECO:0000313" key="3">
    <source>
        <dbReference type="EMBL" id="AHY45114.1"/>
    </source>
</evidence>
<dbReference type="EMBL" id="CP007509">
    <property type="protein sequence ID" value="AHY45114.1"/>
    <property type="molecule type" value="Genomic_DNA"/>
</dbReference>
<dbReference type="Proteomes" id="UP000025238">
    <property type="component" value="Chromosome"/>
</dbReference>
<feature type="signal peptide" evidence="2">
    <location>
        <begin position="1"/>
        <end position="30"/>
    </location>
</feature>
<feature type="compositionally biased region" description="Low complexity" evidence="1">
    <location>
        <begin position="53"/>
        <end position="71"/>
    </location>
</feature>
<sequence>MTATSARALVSVAALTALLCSTWPASDAQAREPRFSGGATRNAGSATASRTFSRQGAASAGSLSSGRRAQANGNVTSNQATRRESASSRTSSNQAARQGSISDNQQARQSAMSDQQQSRQSAASANQERRQDTVSHNVDVRQENYYHNDHDDDDWDAGSAAVGFVAGAVVGSVVTSAASQSAPAPASTTVVYTSPPALTTLPCAPEILGINGVTYYRCGQAYYIQAYGASGPIYTPVQPPPM</sequence>
<proteinExistence type="predicted"/>
<feature type="compositionally biased region" description="Polar residues" evidence="1">
    <location>
        <begin position="42"/>
        <end position="52"/>
    </location>
</feature>
<feature type="region of interest" description="Disordered" evidence="1">
    <location>
        <begin position="31"/>
        <end position="140"/>
    </location>
</feature>
<feature type="compositionally biased region" description="Low complexity" evidence="1">
    <location>
        <begin position="105"/>
        <end position="126"/>
    </location>
</feature>
<accession>A0A023WZ89</accession>
<feature type="chain" id="PRO_5001527351" evidence="2">
    <location>
        <begin position="31"/>
        <end position="242"/>
    </location>
</feature>
<dbReference type="KEGG" id="pstu:UIB01_14780"/>
<evidence type="ECO:0000313" key="4">
    <source>
        <dbReference type="Proteomes" id="UP000025238"/>
    </source>
</evidence>
<dbReference type="AlphaFoldDB" id="A0A023WZ89"/>
<dbReference type="PATRIC" id="fig|316.97.peg.2959"/>
<keyword evidence="2" id="KW-0732">Signal</keyword>
<reference evidence="3 4" key="1">
    <citation type="submission" date="2014-03" db="EMBL/GenBank/DDBJ databases">
        <title>Complete genome sequence of Pseudomonas stutzeri 19SMN4.</title>
        <authorList>
            <person name="Brunet-Galmes I."/>
            <person name="Nogales B."/>
            <person name="Busquets A."/>
            <person name="Pena A."/>
            <person name="Gomila M."/>
            <person name="Garcia-Valdes E."/>
            <person name="Lalucat J."/>
            <person name="Bennasar A."/>
            <person name="Bosch R."/>
        </authorList>
    </citation>
    <scope>NUCLEOTIDE SEQUENCE [LARGE SCALE GENOMIC DNA]</scope>
    <source>
        <strain evidence="3 4">19SMN4</strain>
    </source>
</reference>
<protein>
    <submittedName>
        <fullName evidence="3">Uncharacterized protein</fullName>
    </submittedName>
</protein>
<evidence type="ECO:0000256" key="1">
    <source>
        <dbReference type="SAM" id="MobiDB-lite"/>
    </source>
</evidence>
<dbReference type="InterPro" id="IPR010927">
    <property type="entry name" value="T4SS_TraH"/>
</dbReference>
<feature type="compositionally biased region" description="Basic and acidic residues" evidence="1">
    <location>
        <begin position="127"/>
        <end position="140"/>
    </location>
</feature>
<organism evidence="3 4">
    <name type="scientific">Stutzerimonas stutzeri</name>
    <name type="common">Pseudomonas stutzeri</name>
    <dbReference type="NCBI Taxonomy" id="316"/>
    <lineage>
        <taxon>Bacteria</taxon>
        <taxon>Pseudomonadati</taxon>
        <taxon>Pseudomonadota</taxon>
        <taxon>Gammaproteobacteria</taxon>
        <taxon>Pseudomonadales</taxon>
        <taxon>Pseudomonadaceae</taxon>
        <taxon>Stutzerimonas</taxon>
    </lineage>
</organism>
<evidence type="ECO:0000256" key="2">
    <source>
        <dbReference type="SAM" id="SignalP"/>
    </source>
</evidence>
<dbReference type="Pfam" id="PF06122">
    <property type="entry name" value="TraH"/>
    <property type="match status" value="1"/>
</dbReference>